<feature type="transmembrane region" description="Helical" evidence="1">
    <location>
        <begin position="132"/>
        <end position="154"/>
    </location>
</feature>
<dbReference type="STRING" id="482827.SAMN04488243_10426"/>
<feature type="transmembrane region" description="Helical" evidence="1">
    <location>
        <begin position="55"/>
        <end position="75"/>
    </location>
</feature>
<dbReference type="OrthoDB" id="33380at2"/>
<accession>A0A1G7E020</accession>
<gene>
    <name evidence="2" type="ORF">SAMN04488243_10426</name>
</gene>
<evidence type="ECO:0000313" key="2">
    <source>
        <dbReference type="EMBL" id="SDE56776.1"/>
    </source>
</evidence>
<name>A0A1G7E020_9DEIN</name>
<feature type="transmembrane region" description="Helical" evidence="1">
    <location>
        <begin position="82"/>
        <end position="99"/>
    </location>
</feature>
<keyword evidence="1" id="KW-0472">Membrane</keyword>
<keyword evidence="1" id="KW-1133">Transmembrane helix</keyword>
<evidence type="ECO:0000313" key="3">
    <source>
        <dbReference type="Proteomes" id="UP000199446"/>
    </source>
</evidence>
<reference evidence="3" key="1">
    <citation type="submission" date="2016-10" db="EMBL/GenBank/DDBJ databases">
        <authorList>
            <person name="Varghese N."/>
            <person name="Submissions S."/>
        </authorList>
    </citation>
    <scope>NUCLEOTIDE SEQUENCE [LARGE SCALE GENOMIC DNA]</scope>
    <source>
        <strain evidence="3">CGMCC 1.6992</strain>
    </source>
</reference>
<feature type="transmembrane region" description="Helical" evidence="1">
    <location>
        <begin position="174"/>
        <end position="192"/>
    </location>
</feature>
<sequence length="197" mass="20813">MEKGNSALALGAALVLLGLLLLLQALGFAVGQAVLGLVALGAGGGFLVARGQNPGLWWALIPGFALLGLGGALLLQGPLGGVLFFLGLGAGFWAVFFLHREHWWAVIPGGVLTTLALVAFAEAVWPRVEAGGLLFLGLSLTFGFLYFLGHRWALWPALGVLVPLALALEPLRELWAYAFPLALVALGLYLIWRARPR</sequence>
<evidence type="ECO:0000256" key="1">
    <source>
        <dbReference type="SAM" id="Phobius"/>
    </source>
</evidence>
<protein>
    <submittedName>
        <fullName evidence="2">Uncharacterized protein</fullName>
    </submittedName>
</protein>
<keyword evidence="3" id="KW-1185">Reference proteome</keyword>
<organism evidence="2 3">
    <name type="scientific">Thermus arciformis</name>
    <dbReference type="NCBI Taxonomy" id="482827"/>
    <lineage>
        <taxon>Bacteria</taxon>
        <taxon>Thermotogati</taxon>
        <taxon>Deinococcota</taxon>
        <taxon>Deinococci</taxon>
        <taxon>Thermales</taxon>
        <taxon>Thermaceae</taxon>
        <taxon>Thermus</taxon>
    </lineage>
</organism>
<proteinExistence type="predicted"/>
<dbReference type="AlphaFoldDB" id="A0A1G7E020"/>
<dbReference type="Proteomes" id="UP000199446">
    <property type="component" value="Unassembled WGS sequence"/>
</dbReference>
<feature type="transmembrane region" description="Helical" evidence="1">
    <location>
        <begin position="105"/>
        <end position="125"/>
    </location>
</feature>
<keyword evidence="1" id="KW-0812">Transmembrane</keyword>
<dbReference type="EMBL" id="FNBC01000004">
    <property type="protein sequence ID" value="SDE56776.1"/>
    <property type="molecule type" value="Genomic_DNA"/>
</dbReference>
<dbReference type="RefSeq" id="WP_093005521.1">
    <property type="nucleotide sequence ID" value="NZ_FNBC01000004.1"/>
</dbReference>